<evidence type="ECO:0000256" key="2">
    <source>
        <dbReference type="ARBA" id="ARBA00010077"/>
    </source>
</evidence>
<dbReference type="AlphaFoldDB" id="A0A1D3PC69"/>
<dbReference type="KEGG" id="pmal:PMUG01_09034000"/>
<evidence type="ECO:0000256" key="6">
    <source>
        <dbReference type="SAM" id="Coils"/>
    </source>
</evidence>
<gene>
    <name evidence="7" type="primary">PmUG01_09034000</name>
    <name evidence="7" type="ORF">PMUG01_09034000</name>
</gene>
<evidence type="ECO:0000256" key="4">
    <source>
        <dbReference type="ARBA" id="ARBA00023242"/>
    </source>
</evidence>
<dbReference type="GO" id="GO:0005634">
    <property type="term" value="C:nucleus"/>
    <property type="evidence" value="ECO:0007669"/>
    <property type="project" value="UniProtKB-SubCell"/>
</dbReference>
<proteinExistence type="inferred from homology"/>
<evidence type="ECO:0000256" key="3">
    <source>
        <dbReference type="ARBA" id="ARBA00022517"/>
    </source>
</evidence>
<sequence>MSNIEFCTQHLLAYDNSIITADNDIKAKVSENLDLIFKKINELKNEKDGDGEIIYHVTKNNFFNIPRYSKIPKIKKSTKWEMFAQSKLLKKKNKSGLLFDKNTKGWVRRFQKKQIKINEENANFVHEYKQNEDIYEDPFEQIEEEKEIKKMKQKIREMRNKFDQEGISTEDIKYIERQKRKRENLMDSLKVAQISSSTFGRKDKKLKKEKKLRVNNSIVTKQKCEKRLLKDEINQNSKLAAIVLKSL</sequence>
<accession>A0A1D3PC69</accession>
<keyword evidence="4 5" id="KW-0539">Nucleus</keyword>
<dbReference type="OrthoDB" id="28455at2759"/>
<dbReference type="Pfam" id="PF04939">
    <property type="entry name" value="RRS1"/>
    <property type="match status" value="1"/>
</dbReference>
<dbReference type="GO" id="GO:0042254">
    <property type="term" value="P:ribosome biogenesis"/>
    <property type="evidence" value="ECO:0007669"/>
    <property type="project" value="UniProtKB-KW"/>
</dbReference>
<reference evidence="7 8" key="1">
    <citation type="submission" date="2016-06" db="EMBL/GenBank/DDBJ databases">
        <authorList>
            <consortium name="Pathogen Informatics"/>
        </authorList>
    </citation>
    <scope>NUCLEOTIDE SEQUENCE [LARGE SCALE GENOMIC DNA]</scope>
</reference>
<comment type="function">
    <text evidence="5">Involved in ribosomal large subunit assembly.</text>
</comment>
<name>A0A1D3PC69_PLAMA</name>
<dbReference type="EMBL" id="LT594630">
    <property type="protein sequence ID" value="SCN12767.1"/>
    <property type="molecule type" value="Genomic_DNA"/>
</dbReference>
<organism evidence="7 8">
    <name type="scientific">Plasmodium malariae</name>
    <dbReference type="NCBI Taxonomy" id="5858"/>
    <lineage>
        <taxon>Eukaryota</taxon>
        <taxon>Sar</taxon>
        <taxon>Alveolata</taxon>
        <taxon>Apicomplexa</taxon>
        <taxon>Aconoidasida</taxon>
        <taxon>Haemosporida</taxon>
        <taxon>Plasmodiidae</taxon>
        <taxon>Plasmodium</taxon>
        <taxon>Plasmodium (Plasmodium)</taxon>
    </lineage>
</organism>
<dbReference type="OMA" id="FVHEYKP"/>
<evidence type="ECO:0000256" key="5">
    <source>
        <dbReference type="RuleBase" id="RU364132"/>
    </source>
</evidence>
<dbReference type="RefSeq" id="XP_028861664.1">
    <property type="nucleotide sequence ID" value="XM_029005035.1"/>
</dbReference>
<evidence type="ECO:0000256" key="1">
    <source>
        <dbReference type="ARBA" id="ARBA00004123"/>
    </source>
</evidence>
<dbReference type="VEuPathDB" id="PlasmoDB:PmUG01_09034000"/>
<dbReference type="InterPro" id="IPR007023">
    <property type="entry name" value="Ribosom_reg"/>
</dbReference>
<evidence type="ECO:0000313" key="7">
    <source>
        <dbReference type="EMBL" id="SCN12767.1"/>
    </source>
</evidence>
<keyword evidence="3 5" id="KW-0690">Ribosome biogenesis</keyword>
<comment type="subcellular location">
    <subcellularLocation>
        <location evidence="1 5">Nucleus</location>
    </subcellularLocation>
</comment>
<dbReference type="Proteomes" id="UP000219813">
    <property type="component" value="Chromosome 9"/>
</dbReference>
<protein>
    <recommendedName>
        <fullName evidence="5">Ribosome biogenesis regulatory protein</fullName>
    </recommendedName>
</protein>
<evidence type="ECO:0000313" key="8">
    <source>
        <dbReference type="Proteomes" id="UP000219813"/>
    </source>
</evidence>
<feature type="coiled-coil region" evidence="6">
    <location>
        <begin position="141"/>
        <end position="195"/>
    </location>
</feature>
<keyword evidence="8" id="KW-1185">Reference proteome</keyword>
<dbReference type="GeneID" id="39868868"/>
<keyword evidence="6" id="KW-0175">Coiled coil</keyword>
<comment type="similarity">
    <text evidence="2 5">Belongs to the RRS1 family.</text>
</comment>